<dbReference type="Pfam" id="PF09754">
    <property type="entry name" value="PAC2"/>
    <property type="match status" value="1"/>
</dbReference>
<dbReference type="PANTHER" id="PTHR35610">
    <property type="entry name" value="3-ISOPROPYLMALATE DEHYDRATASE-RELATED"/>
    <property type="match status" value="1"/>
</dbReference>
<keyword evidence="2" id="KW-1185">Reference proteome</keyword>
<evidence type="ECO:0000313" key="2">
    <source>
        <dbReference type="Proteomes" id="UP001430455"/>
    </source>
</evidence>
<dbReference type="RefSeq" id="WP_220580755.1">
    <property type="nucleotide sequence ID" value="NZ_RKLT01000005.1"/>
</dbReference>
<dbReference type="Gene3D" id="3.40.50.10900">
    <property type="entry name" value="PAC-like subunit"/>
    <property type="match status" value="1"/>
</dbReference>
<reference evidence="1 2" key="1">
    <citation type="submission" date="2021-06" db="EMBL/GenBank/DDBJ databases">
        <title>Halomicroarcula sp. a new haloarchaeum isolated from saline soil.</title>
        <authorList>
            <person name="Duran-Viseras A."/>
            <person name="Sanchez-Porro C."/>
            <person name="Ventosa A."/>
        </authorList>
    </citation>
    <scope>NUCLEOTIDE SEQUENCE [LARGE SCALE GENOMIC DNA]</scope>
    <source>
        <strain evidence="1 2">F27</strain>
    </source>
</reference>
<name>A0AAW4PD18_9EURY</name>
<organism evidence="1 2">
    <name type="scientific">Haloarcula nitratireducens</name>
    <dbReference type="NCBI Taxonomy" id="2487749"/>
    <lineage>
        <taxon>Archaea</taxon>
        <taxon>Methanobacteriati</taxon>
        <taxon>Methanobacteriota</taxon>
        <taxon>Stenosarchaea group</taxon>
        <taxon>Halobacteria</taxon>
        <taxon>Halobacteriales</taxon>
        <taxon>Haloarculaceae</taxon>
        <taxon>Haloarcula</taxon>
    </lineage>
</organism>
<dbReference type="InterPro" id="IPR019151">
    <property type="entry name" value="Proteasome_assmbl_chaperone_2"/>
</dbReference>
<gene>
    <name evidence="1" type="ORF">EGH23_14750</name>
</gene>
<proteinExistence type="predicted"/>
<evidence type="ECO:0000313" key="1">
    <source>
        <dbReference type="EMBL" id="MBX0296136.1"/>
    </source>
</evidence>
<sequence length="247" mass="27565">MAADPSTRPSFQITHETTPSERVVAGFSSFGLAGLTAVNFLIDQLELEETGYISTEALPSITPFENGTPRHHTRLFSRPDLNLTLLVNELFVPLWAADPFAKSILKWTDTNTVEEIAILSGVPLPHGPQEHQVFYVATEDYQSERLTSTEIPAMGTGFLDGVNASLIGRGMDTDLRVGVFVTPVHPRVPDVDAALRLLVAVEQLYDLDIDMTALEQFAGEIEQYYRDLEERLQAVDRSDSYEDRMYM</sequence>
<dbReference type="PANTHER" id="PTHR35610:SF3">
    <property type="entry name" value="PROTEASOME ASSEMBLY CHAPERONE FAMILY PROTEIN"/>
    <property type="match status" value="1"/>
</dbReference>
<comment type="caution">
    <text evidence="1">The sequence shown here is derived from an EMBL/GenBank/DDBJ whole genome shotgun (WGS) entry which is preliminary data.</text>
</comment>
<protein>
    <submittedName>
        <fullName evidence="1">PAC2 family protein</fullName>
    </submittedName>
</protein>
<dbReference type="EMBL" id="RKLT01000005">
    <property type="protein sequence ID" value="MBX0296136.1"/>
    <property type="molecule type" value="Genomic_DNA"/>
</dbReference>
<dbReference type="SUPFAM" id="SSF159659">
    <property type="entry name" value="Cgl1923-like"/>
    <property type="match status" value="1"/>
</dbReference>
<dbReference type="InterPro" id="IPR038389">
    <property type="entry name" value="PSMG2_sf"/>
</dbReference>
<dbReference type="Proteomes" id="UP001430455">
    <property type="component" value="Unassembled WGS sequence"/>
</dbReference>
<accession>A0AAW4PD18</accession>
<dbReference type="AlphaFoldDB" id="A0AAW4PD18"/>